<evidence type="ECO:0000313" key="1">
    <source>
        <dbReference type="EMBL" id="PWK58492.1"/>
    </source>
</evidence>
<dbReference type="Proteomes" id="UP000245390">
    <property type="component" value="Unassembled WGS sequence"/>
</dbReference>
<name>A0A316GCS5_9RHOB</name>
<comment type="caution">
    <text evidence="1">The sequence shown here is derived from an EMBL/GenBank/DDBJ whole genome shotgun (WGS) entry which is preliminary data.</text>
</comment>
<protein>
    <submittedName>
        <fullName evidence="1">Uncharacterized protein</fullName>
    </submittedName>
</protein>
<accession>A0A316GCS5</accession>
<organism evidence="1 2">
    <name type="scientific">Silicimonas algicola</name>
    <dbReference type="NCBI Taxonomy" id="1826607"/>
    <lineage>
        <taxon>Bacteria</taxon>
        <taxon>Pseudomonadati</taxon>
        <taxon>Pseudomonadota</taxon>
        <taxon>Alphaproteobacteria</taxon>
        <taxon>Rhodobacterales</taxon>
        <taxon>Paracoccaceae</taxon>
    </lineage>
</organism>
<evidence type="ECO:0000313" key="2">
    <source>
        <dbReference type="Proteomes" id="UP000245390"/>
    </source>
</evidence>
<keyword evidence="2" id="KW-1185">Reference proteome</keyword>
<sequence length="86" mass="9997">MMDENAKQYIEMEFVNYSWEKVLEIIVDQQASPVGHRFFEGDLVMLAKTDNHGGIEIDLTFELLAQRTTISDLIDFLSSRHSIKYN</sequence>
<proteinExistence type="predicted"/>
<reference evidence="1 2" key="1">
    <citation type="submission" date="2018-05" db="EMBL/GenBank/DDBJ databases">
        <title>Genomic Encyclopedia of Type Strains, Phase IV (KMG-IV): sequencing the most valuable type-strain genomes for metagenomic binning, comparative biology and taxonomic classification.</title>
        <authorList>
            <person name="Goeker M."/>
        </authorList>
    </citation>
    <scope>NUCLEOTIDE SEQUENCE [LARGE SCALE GENOMIC DNA]</scope>
    <source>
        <strain evidence="1 2">DSM 103371</strain>
    </source>
</reference>
<gene>
    <name evidence="1" type="ORF">C8D95_101306</name>
</gene>
<dbReference type="AlphaFoldDB" id="A0A316GCS5"/>
<dbReference type="EMBL" id="QGGV01000001">
    <property type="protein sequence ID" value="PWK58492.1"/>
    <property type="molecule type" value="Genomic_DNA"/>
</dbReference>